<gene>
    <name evidence="1" type="ORF">CD117_04060</name>
</gene>
<dbReference type="AlphaFoldDB" id="A0AAJ4SIP6"/>
<comment type="caution">
    <text evidence="1">The sequence shown here is derived from an EMBL/GenBank/DDBJ whole genome shotgun (WGS) entry which is preliminary data.</text>
</comment>
<protein>
    <submittedName>
        <fullName evidence="1">Uncharacterized protein</fullName>
    </submittedName>
</protein>
<dbReference type="Proteomes" id="UP000274792">
    <property type="component" value="Unassembled WGS sequence"/>
</dbReference>
<dbReference type="EMBL" id="RXWV01000023">
    <property type="protein sequence ID" value="RTX73769.1"/>
    <property type="molecule type" value="Genomic_DNA"/>
</dbReference>
<accession>A0AAJ4SIP6</accession>
<name>A0AAJ4SIP6_MAMSC</name>
<reference evidence="1 2" key="1">
    <citation type="submission" date="2018-10" db="EMBL/GenBank/DDBJ databases">
        <title>A collection Staphylococci species genome sequencing.</title>
        <authorList>
            <person name="Cole K."/>
        </authorList>
    </citation>
    <scope>NUCLEOTIDE SEQUENCE [LARGE SCALE GENOMIC DNA]</scope>
    <source>
        <strain evidence="2">NCTC 12218</strain>
    </source>
</reference>
<proteinExistence type="predicted"/>
<dbReference type="RefSeq" id="WP_126476795.1">
    <property type="nucleotide sequence ID" value="NZ_JALGPF010000001.1"/>
</dbReference>
<organism evidence="1 2">
    <name type="scientific">Mammaliicoccus sciuri</name>
    <name type="common">Staphylococcus sciuri</name>
    <dbReference type="NCBI Taxonomy" id="1296"/>
    <lineage>
        <taxon>Bacteria</taxon>
        <taxon>Bacillati</taxon>
        <taxon>Bacillota</taxon>
        <taxon>Bacilli</taxon>
        <taxon>Bacillales</taxon>
        <taxon>Staphylococcaceae</taxon>
        <taxon>Mammaliicoccus</taxon>
    </lineage>
</organism>
<evidence type="ECO:0000313" key="1">
    <source>
        <dbReference type="EMBL" id="RTX73769.1"/>
    </source>
</evidence>
<evidence type="ECO:0000313" key="2">
    <source>
        <dbReference type="Proteomes" id="UP000274792"/>
    </source>
</evidence>
<sequence length="136" mass="15936">MIQRAIKKILQDRIPDLEWTVDYRTAQSEFGVVYYEGGYPPDRSDMKSHLMNYQVEIRSQSFDKAANRAFDTYKAIHGIENRALEVPILEDGRLIRTDKHFIQYIYAESPPIRVGVENDIMIYTINFLALILPYCE</sequence>